<dbReference type="VEuPathDB" id="TriTrypDB:Tb927.11.18260"/>
<keyword evidence="4" id="KW-0336">GPI-anchor</keyword>
<feature type="signal peptide" evidence="9">
    <location>
        <begin position="1"/>
        <end position="17"/>
    </location>
</feature>
<dbReference type="Pfam" id="PF10659">
    <property type="entry name" value="Trypan_glycop_C"/>
    <property type="match status" value="1"/>
</dbReference>
<name>A0A1J0R611_9TRYP</name>
<dbReference type="AlphaFoldDB" id="A0A1J0R611"/>
<comment type="function">
    <text evidence="1">VSG forms a coat on the surface of the parasite. The trypanosome evades the immune response of the host by expressing a series of antigenically distinct VSGs from an estimated 1000 VSG genes.</text>
</comment>
<evidence type="ECO:0000256" key="6">
    <source>
        <dbReference type="ARBA" id="ARBA00023136"/>
    </source>
</evidence>
<evidence type="ECO:0000256" key="4">
    <source>
        <dbReference type="ARBA" id="ARBA00022622"/>
    </source>
</evidence>
<dbReference type="InterPro" id="IPR025932">
    <property type="entry name" value="Trypano_VSG_B_N_dom"/>
</dbReference>
<evidence type="ECO:0000256" key="3">
    <source>
        <dbReference type="ARBA" id="ARBA00022475"/>
    </source>
</evidence>
<keyword evidence="3" id="KW-1003">Cell membrane</keyword>
<sequence>MLVVLLGIIFFSQHSQPAPVDNAKAFSTVCAIYKLVTTGTNDSDFEDQEETAIGTDIDDLLIVTLPNVNFTQKNYSTYAEKDWEQKKSELLKADPQTGKTRFRRTGTDEQRESVHDAILKIKSYRDSAAARISQNKEMINALLATARTKLNEAKTGTTNGEVQKDTTFNTRAKMCQSTGSNKQQGTNIAAVLTCLCSSTGASNLCWTGGATQAYVRANSNPTTANAETAFNEIKAKCAQPSTPTYVTPENIETAVASVGSAFSNSAATNTANDKYLGGGSTANSCNGQDAASACVDYTNVIANHDISKIAWVSRLLEAAKLIREAEARKKQLAPDKTLLHNLIGQAWAAYSGLAQTANQPMATPSQQLSAADCNTHQSSEKCKDPCKWEENATDKSKGTCKLKDGEGQTNQAAATGRDKKEDKCTGKLEPECGKAPECKWENNSCKDSIFIVNKKSALMDDAFISWVSF</sequence>
<protein>
    <submittedName>
        <fullName evidence="12">Variant surface glycoprotein 1125.515</fullName>
    </submittedName>
</protein>
<evidence type="ECO:0000256" key="1">
    <source>
        <dbReference type="ARBA" id="ARBA00002523"/>
    </source>
</evidence>
<keyword evidence="8" id="KW-0449">Lipoprotein</keyword>
<feature type="chain" id="PRO_5012068517" evidence="9">
    <location>
        <begin position="18"/>
        <end position="469"/>
    </location>
</feature>
<dbReference type="Pfam" id="PF13206">
    <property type="entry name" value="VSG_B"/>
    <property type="match status" value="1"/>
</dbReference>
<feature type="domain" description="Trypanosome variant surface glycoprotein B-type N-terminal" evidence="11">
    <location>
        <begin position="12"/>
        <end position="333"/>
    </location>
</feature>
<dbReference type="InterPro" id="IPR019609">
    <property type="entry name" value="Variant_surf_glycoprt_trypan_C"/>
</dbReference>
<keyword evidence="7" id="KW-0325">Glycoprotein</keyword>
<comment type="subcellular location">
    <subcellularLocation>
        <location evidence="2">Cell membrane</location>
        <topology evidence="2">Lipid-anchor</topology>
        <topology evidence="2">GPI-anchor</topology>
    </subcellularLocation>
</comment>
<reference evidence="12" key="1">
    <citation type="submission" date="2016-08" db="EMBL/GenBank/DDBJ databases">
        <title>VSG repertoire of Trypanosoma brucei EATRO 1125.</title>
        <authorList>
            <person name="Cross G.A."/>
        </authorList>
    </citation>
    <scope>NUCLEOTIDE SEQUENCE</scope>
    <source>
        <strain evidence="12">EATRO 1125</strain>
    </source>
</reference>
<dbReference type="VEuPathDB" id="TriTrypDB:Tb427_000788900"/>
<evidence type="ECO:0000313" key="12">
    <source>
        <dbReference type="EMBL" id="APD73269.1"/>
    </source>
</evidence>
<dbReference type="GO" id="GO:0098552">
    <property type="term" value="C:side of membrane"/>
    <property type="evidence" value="ECO:0007669"/>
    <property type="project" value="UniProtKB-KW"/>
</dbReference>
<feature type="domain" description="Trypanosome variant surface glycoprotein C-terminal" evidence="10">
    <location>
        <begin position="373"/>
        <end position="465"/>
    </location>
</feature>
<evidence type="ECO:0000259" key="10">
    <source>
        <dbReference type="Pfam" id="PF10659"/>
    </source>
</evidence>
<evidence type="ECO:0000256" key="2">
    <source>
        <dbReference type="ARBA" id="ARBA00004609"/>
    </source>
</evidence>
<accession>A0A1J0R611</accession>
<evidence type="ECO:0000256" key="5">
    <source>
        <dbReference type="ARBA" id="ARBA00022729"/>
    </source>
</evidence>
<dbReference type="EMBL" id="KX699313">
    <property type="protein sequence ID" value="APD73269.1"/>
    <property type="molecule type" value="Genomic_DNA"/>
</dbReference>
<proteinExistence type="predicted"/>
<evidence type="ECO:0000256" key="8">
    <source>
        <dbReference type="ARBA" id="ARBA00023288"/>
    </source>
</evidence>
<organism evidence="12">
    <name type="scientific">Trypanosoma brucei</name>
    <dbReference type="NCBI Taxonomy" id="5691"/>
    <lineage>
        <taxon>Eukaryota</taxon>
        <taxon>Discoba</taxon>
        <taxon>Euglenozoa</taxon>
        <taxon>Kinetoplastea</taxon>
        <taxon>Metakinetoplastina</taxon>
        <taxon>Trypanosomatida</taxon>
        <taxon>Trypanosomatidae</taxon>
        <taxon>Trypanosoma</taxon>
    </lineage>
</organism>
<keyword evidence="6" id="KW-0472">Membrane</keyword>
<evidence type="ECO:0000256" key="7">
    <source>
        <dbReference type="ARBA" id="ARBA00023180"/>
    </source>
</evidence>
<evidence type="ECO:0000256" key="9">
    <source>
        <dbReference type="SAM" id="SignalP"/>
    </source>
</evidence>
<dbReference type="Gene3D" id="3.30.1680.40">
    <property type="match status" value="1"/>
</dbReference>
<dbReference type="GO" id="GO:0005886">
    <property type="term" value="C:plasma membrane"/>
    <property type="evidence" value="ECO:0007669"/>
    <property type="project" value="UniProtKB-SubCell"/>
</dbReference>
<evidence type="ECO:0000259" key="11">
    <source>
        <dbReference type="Pfam" id="PF13206"/>
    </source>
</evidence>
<keyword evidence="5 9" id="KW-0732">Signal</keyword>